<keyword evidence="4 8" id="KW-0812">Transmembrane</keyword>
<protein>
    <submittedName>
        <fullName evidence="10">Ectoine/hydroxyectoine ABC transporter permease subunit EhuD</fullName>
    </submittedName>
</protein>
<gene>
    <name evidence="10" type="primary">ehuD</name>
    <name evidence="10" type="ORF">CJ198_10445</name>
</gene>
<comment type="caution">
    <text evidence="10">The sequence shown here is derived from an EMBL/GenBank/DDBJ whole genome shotgun (WGS) entry which is preliminary data.</text>
</comment>
<evidence type="ECO:0000256" key="8">
    <source>
        <dbReference type="RuleBase" id="RU363032"/>
    </source>
</evidence>
<organism evidence="10 11">
    <name type="scientific">Brevibacterium luteolum</name>
    <dbReference type="NCBI Taxonomy" id="199591"/>
    <lineage>
        <taxon>Bacteria</taxon>
        <taxon>Bacillati</taxon>
        <taxon>Actinomycetota</taxon>
        <taxon>Actinomycetes</taxon>
        <taxon>Micrococcales</taxon>
        <taxon>Brevibacteriaceae</taxon>
        <taxon>Brevibacterium</taxon>
    </lineage>
</organism>
<dbReference type="GO" id="GO:0043190">
    <property type="term" value="C:ATP-binding cassette (ABC) transporter complex"/>
    <property type="evidence" value="ECO:0007669"/>
    <property type="project" value="InterPro"/>
</dbReference>
<accession>A0A2N6PFL0</accession>
<feature type="transmembrane region" description="Helical" evidence="8">
    <location>
        <begin position="20"/>
        <end position="46"/>
    </location>
</feature>
<dbReference type="InterPro" id="IPR043429">
    <property type="entry name" value="ArtM/GltK/GlnP/TcyL/YhdX-like"/>
</dbReference>
<name>A0A2N6PFL0_9MICO</name>
<evidence type="ECO:0000256" key="1">
    <source>
        <dbReference type="ARBA" id="ARBA00004651"/>
    </source>
</evidence>
<evidence type="ECO:0000256" key="6">
    <source>
        <dbReference type="ARBA" id="ARBA00022989"/>
    </source>
</evidence>
<comment type="subcellular location">
    <subcellularLocation>
        <location evidence="1 8">Cell membrane</location>
        <topology evidence="1 8">Multi-pass membrane protein</topology>
    </subcellularLocation>
</comment>
<dbReference type="Pfam" id="PF00528">
    <property type="entry name" value="BPD_transp_1"/>
    <property type="match status" value="1"/>
</dbReference>
<dbReference type="PANTHER" id="PTHR30614:SF0">
    <property type="entry name" value="L-CYSTINE TRANSPORT SYSTEM PERMEASE PROTEIN TCYL"/>
    <property type="match status" value="1"/>
</dbReference>
<dbReference type="PANTHER" id="PTHR30614">
    <property type="entry name" value="MEMBRANE COMPONENT OF AMINO ACID ABC TRANSPORTER"/>
    <property type="match status" value="1"/>
</dbReference>
<dbReference type="EMBL" id="PNFZ01000006">
    <property type="protein sequence ID" value="PMB97469.1"/>
    <property type="molecule type" value="Genomic_DNA"/>
</dbReference>
<evidence type="ECO:0000256" key="5">
    <source>
        <dbReference type="ARBA" id="ARBA00022970"/>
    </source>
</evidence>
<proteinExistence type="inferred from homology"/>
<dbReference type="InterPro" id="IPR000515">
    <property type="entry name" value="MetI-like"/>
</dbReference>
<evidence type="ECO:0000313" key="11">
    <source>
        <dbReference type="Proteomes" id="UP000235703"/>
    </source>
</evidence>
<evidence type="ECO:0000259" key="9">
    <source>
        <dbReference type="PROSITE" id="PS50928"/>
    </source>
</evidence>
<keyword evidence="2 8" id="KW-0813">Transport</keyword>
<keyword evidence="7 8" id="KW-0472">Membrane</keyword>
<feature type="transmembrane region" description="Helical" evidence="8">
    <location>
        <begin position="186"/>
        <end position="208"/>
    </location>
</feature>
<dbReference type="OrthoDB" id="9814902at2"/>
<dbReference type="GO" id="GO:0006865">
    <property type="term" value="P:amino acid transport"/>
    <property type="evidence" value="ECO:0007669"/>
    <property type="project" value="UniProtKB-KW"/>
</dbReference>
<comment type="similarity">
    <text evidence="8">Belongs to the binding-protein-dependent transport system permease family.</text>
</comment>
<feature type="transmembrane region" description="Helical" evidence="8">
    <location>
        <begin position="82"/>
        <end position="100"/>
    </location>
</feature>
<dbReference type="Proteomes" id="UP000235703">
    <property type="component" value="Unassembled WGS sequence"/>
</dbReference>
<keyword evidence="3" id="KW-1003">Cell membrane</keyword>
<dbReference type="AlphaFoldDB" id="A0A2N6PFL0"/>
<feature type="transmembrane region" description="Helical" evidence="8">
    <location>
        <begin position="53"/>
        <end position="76"/>
    </location>
</feature>
<evidence type="ECO:0000256" key="4">
    <source>
        <dbReference type="ARBA" id="ARBA00022692"/>
    </source>
</evidence>
<evidence type="ECO:0000256" key="2">
    <source>
        <dbReference type="ARBA" id="ARBA00022448"/>
    </source>
</evidence>
<evidence type="ECO:0000256" key="3">
    <source>
        <dbReference type="ARBA" id="ARBA00022475"/>
    </source>
</evidence>
<dbReference type="CDD" id="cd06261">
    <property type="entry name" value="TM_PBP2"/>
    <property type="match status" value="1"/>
</dbReference>
<dbReference type="NCBIfam" id="TIGR03003">
    <property type="entry name" value="ectoine_ehuD"/>
    <property type="match status" value="1"/>
</dbReference>
<evidence type="ECO:0000256" key="7">
    <source>
        <dbReference type="ARBA" id="ARBA00023136"/>
    </source>
</evidence>
<evidence type="ECO:0000313" key="10">
    <source>
        <dbReference type="EMBL" id="PMB97469.1"/>
    </source>
</evidence>
<keyword evidence="5" id="KW-0029">Amino-acid transport</keyword>
<feature type="domain" description="ABC transmembrane type-1" evidence="9">
    <location>
        <begin position="18"/>
        <end position="208"/>
    </location>
</feature>
<dbReference type="NCBIfam" id="TIGR01726">
    <property type="entry name" value="HEQRo_perm_3TM"/>
    <property type="match status" value="1"/>
</dbReference>
<dbReference type="Gene3D" id="1.10.3720.10">
    <property type="entry name" value="MetI-like"/>
    <property type="match status" value="1"/>
</dbReference>
<dbReference type="InterPro" id="IPR014341">
    <property type="entry name" value="Ectoine_EhuD"/>
</dbReference>
<dbReference type="PROSITE" id="PS50928">
    <property type="entry name" value="ABC_TM1"/>
    <property type="match status" value="1"/>
</dbReference>
<keyword evidence="11" id="KW-1185">Reference proteome</keyword>
<dbReference type="InterPro" id="IPR010065">
    <property type="entry name" value="AA_ABC_transptr_permease_3TM"/>
</dbReference>
<dbReference type="RefSeq" id="WP_102162552.1">
    <property type="nucleotide sequence ID" value="NZ_PNFZ01000006.1"/>
</dbReference>
<dbReference type="InterPro" id="IPR035906">
    <property type="entry name" value="MetI-like_sf"/>
</dbReference>
<keyword evidence="6 8" id="KW-1133">Transmembrane helix</keyword>
<sequence>MWDWSRAFDALPLLLKGFGNTLIATVGGTLIAVVLGLIIAILLRVLPRWINWLLKLAVAFVRNTPLVVQLLFIYFLFAKHPVLAGIPSLTLGLIIIGVHYSTYMSESYRAGIDSVPKGQWEAISALSLPPARAFRSIVLPQALRATVPSLGNYAVAMFKDTPFLFAIGVVELVTSAQQYGGRHFAYTEAFTLAGLIFLAASYPTSLLIRRLEKSLARY</sequence>
<dbReference type="SUPFAM" id="SSF161098">
    <property type="entry name" value="MetI-like"/>
    <property type="match status" value="1"/>
</dbReference>
<reference evidence="10 11" key="1">
    <citation type="submission" date="2017-09" db="EMBL/GenBank/DDBJ databases">
        <title>Bacterial strain isolated from the female urinary microbiota.</title>
        <authorList>
            <person name="Thomas-White K."/>
            <person name="Kumar N."/>
            <person name="Forster S."/>
            <person name="Putonti C."/>
            <person name="Lawley T."/>
            <person name="Wolfe A.J."/>
        </authorList>
    </citation>
    <scope>NUCLEOTIDE SEQUENCE [LARGE SCALE GENOMIC DNA]</scope>
    <source>
        <strain evidence="10 11">UMB0680</strain>
    </source>
</reference>
<dbReference type="GO" id="GO:0022857">
    <property type="term" value="F:transmembrane transporter activity"/>
    <property type="evidence" value="ECO:0007669"/>
    <property type="project" value="InterPro"/>
</dbReference>